<sequence>MKKLFILPVFVLFITGASSTKVEPQVTHPPIQEQVQPISARIDSINIKAVQLQQLIQQL</sequence>
<evidence type="ECO:0000313" key="2">
    <source>
        <dbReference type="Proteomes" id="UP000192678"/>
    </source>
</evidence>
<accession>A0A1W1ZYN3</accession>
<reference evidence="1 2" key="1">
    <citation type="submission" date="2017-04" db="EMBL/GenBank/DDBJ databases">
        <authorList>
            <person name="Afonso C.L."/>
            <person name="Miller P.J."/>
            <person name="Scott M.A."/>
            <person name="Spackman E."/>
            <person name="Goraichik I."/>
            <person name="Dimitrov K.M."/>
            <person name="Suarez D.L."/>
            <person name="Swayne D.E."/>
        </authorList>
    </citation>
    <scope>NUCLEOTIDE SEQUENCE [LARGE SCALE GENOMIC DNA]</scope>
    <source>
        <strain evidence="1 2">DSM 19625</strain>
    </source>
</reference>
<proteinExistence type="predicted"/>
<protein>
    <submittedName>
        <fullName evidence="1">Uncharacterized protein</fullName>
    </submittedName>
</protein>
<dbReference type="STRING" id="475255.SAMN04488101_101160"/>
<organism evidence="1 2">
    <name type="scientific">Pedobacter nyackensis</name>
    <dbReference type="NCBI Taxonomy" id="475255"/>
    <lineage>
        <taxon>Bacteria</taxon>
        <taxon>Pseudomonadati</taxon>
        <taxon>Bacteroidota</taxon>
        <taxon>Sphingobacteriia</taxon>
        <taxon>Sphingobacteriales</taxon>
        <taxon>Sphingobacteriaceae</taxon>
        <taxon>Pedobacter</taxon>
    </lineage>
</organism>
<dbReference type="EMBL" id="FWYB01000001">
    <property type="protein sequence ID" value="SMC53466.1"/>
    <property type="molecule type" value="Genomic_DNA"/>
</dbReference>
<dbReference type="AlphaFoldDB" id="A0A1W1ZYN3"/>
<evidence type="ECO:0000313" key="1">
    <source>
        <dbReference type="EMBL" id="SMC53466.1"/>
    </source>
</evidence>
<keyword evidence="2" id="KW-1185">Reference proteome</keyword>
<name>A0A1W1ZYN3_9SPHI</name>
<gene>
    <name evidence="1" type="ORF">SAMN04488101_101160</name>
</gene>
<dbReference type="Proteomes" id="UP000192678">
    <property type="component" value="Unassembled WGS sequence"/>
</dbReference>